<organism evidence="9 10">
    <name type="scientific">Aerococcus kribbianus</name>
    <dbReference type="NCBI Taxonomy" id="2999064"/>
    <lineage>
        <taxon>Bacteria</taxon>
        <taxon>Bacillati</taxon>
        <taxon>Bacillota</taxon>
        <taxon>Bacilli</taxon>
        <taxon>Lactobacillales</taxon>
        <taxon>Aerococcaceae</taxon>
        <taxon>Aerococcus</taxon>
    </lineage>
</organism>
<comment type="pathway">
    <text evidence="2 7">Secondary metabolite metabolism; methylglyoxal degradation; (R)-lactate from methylglyoxal: step 2/2.</text>
</comment>
<keyword evidence="10" id="KW-1185">Reference proteome</keyword>
<feature type="binding site" evidence="7">
    <location>
        <position position="56"/>
    </location>
    <ligand>
        <name>Zn(2+)</name>
        <dbReference type="ChEBI" id="CHEBI:29105"/>
        <label>2</label>
    </ligand>
</feature>
<dbReference type="SMART" id="SM00849">
    <property type="entry name" value="Lactamase_B"/>
    <property type="match status" value="1"/>
</dbReference>
<gene>
    <name evidence="7 9" type="primary">gloB</name>
    <name evidence="9" type="ORF">OW157_07165</name>
</gene>
<accession>A0A9X3FQB4</accession>
<evidence type="ECO:0000256" key="5">
    <source>
        <dbReference type="ARBA" id="ARBA00022801"/>
    </source>
</evidence>
<dbReference type="CDD" id="cd07723">
    <property type="entry name" value="hydroxyacylglutathione_hydrolase_MBL-fold"/>
    <property type="match status" value="1"/>
</dbReference>
<reference evidence="9" key="1">
    <citation type="submission" date="2022-12" db="EMBL/GenBank/DDBJ databases">
        <title>Description and comparative metabolic analysis of Aerococcus sp. nov., isolated from the feces of a pig.</title>
        <authorList>
            <person name="Chang Y.-H."/>
        </authorList>
    </citation>
    <scope>NUCLEOTIDE SEQUENCE</scope>
    <source>
        <strain evidence="9">YH-aer222</strain>
    </source>
</reference>
<proteinExistence type="inferred from homology"/>
<sequence length="232" mass="25660">MITAIPALADNYIWTYIEDGQAVIVDPGESQGVLDFLAKEDVDLAYILLTHGHSDHVDGVADLRTAYPNVQVIGPSEVAEQVDKVVAEGDTVPVLKTDYQVFKAAGHTQEHIVYLSGDVLFAGDALFAGGCGRVFTQDYQAAYQGMKKFNALADSVRLYAGHEYTMTNLKFAQTILGDQAELEKAIKRAQDHLDQGQPTLPTTLGEEKTYNVFLQAQSLEDFIHYRKQRDNF</sequence>
<keyword evidence="6 7" id="KW-0862">Zinc</keyword>
<comment type="function">
    <text evidence="7">Thiolesterase that catalyzes the hydrolysis of S-D-lactoyl-glutathione to form glutathione and D-lactic acid.</text>
</comment>
<dbReference type="InterPro" id="IPR035680">
    <property type="entry name" value="Clx_II_MBL"/>
</dbReference>
<dbReference type="GO" id="GO:0019243">
    <property type="term" value="P:methylglyoxal catabolic process to D-lactate via S-lactoyl-glutathione"/>
    <property type="evidence" value="ECO:0007669"/>
    <property type="project" value="UniProtKB-UniRule"/>
</dbReference>
<dbReference type="PANTHER" id="PTHR43705:SF1">
    <property type="entry name" value="HYDROXYACYLGLUTATHIONE HYDROLASE GLOB"/>
    <property type="match status" value="1"/>
</dbReference>
<feature type="binding site" evidence="7">
    <location>
        <position position="107"/>
    </location>
    <ligand>
        <name>Zn(2+)</name>
        <dbReference type="ChEBI" id="CHEBI:29105"/>
        <label>1</label>
    </ligand>
</feature>
<dbReference type="EC" id="3.1.2.6" evidence="7"/>
<dbReference type="InterPro" id="IPR001279">
    <property type="entry name" value="Metallo-B-lactamas"/>
</dbReference>
<evidence type="ECO:0000313" key="9">
    <source>
        <dbReference type="EMBL" id="MCZ0726331.1"/>
    </source>
</evidence>
<protein>
    <recommendedName>
        <fullName evidence="7">Hydroxyacylglutathione hydrolase</fullName>
        <ecNumber evidence="7">3.1.2.6</ecNumber>
    </recommendedName>
    <alternativeName>
        <fullName evidence="7">Glyoxalase II</fullName>
        <shortName evidence="7">Glx II</shortName>
    </alternativeName>
</protein>
<dbReference type="InterPro" id="IPR050110">
    <property type="entry name" value="Glyoxalase_II_hydrolase"/>
</dbReference>
<name>A0A9X3FQB4_9LACT</name>
<comment type="similarity">
    <text evidence="3 7">Belongs to the metallo-beta-lactamase superfamily. Glyoxalase II family.</text>
</comment>
<feature type="binding site" evidence="7">
    <location>
        <position position="124"/>
    </location>
    <ligand>
        <name>Zn(2+)</name>
        <dbReference type="ChEBI" id="CHEBI:29105"/>
        <label>1</label>
    </ligand>
</feature>
<dbReference type="NCBIfam" id="TIGR03413">
    <property type="entry name" value="GSH_gloB"/>
    <property type="match status" value="1"/>
</dbReference>
<evidence type="ECO:0000256" key="1">
    <source>
        <dbReference type="ARBA" id="ARBA00001623"/>
    </source>
</evidence>
<feature type="binding site" evidence="7">
    <location>
        <position position="51"/>
    </location>
    <ligand>
        <name>Zn(2+)</name>
        <dbReference type="ChEBI" id="CHEBI:29105"/>
        <label>1</label>
    </ligand>
</feature>
<feature type="binding site" evidence="7">
    <location>
        <position position="55"/>
    </location>
    <ligand>
        <name>Zn(2+)</name>
        <dbReference type="ChEBI" id="CHEBI:29105"/>
        <label>2</label>
    </ligand>
</feature>
<feature type="domain" description="Metallo-beta-lactamase" evidence="8">
    <location>
        <begin position="11"/>
        <end position="162"/>
    </location>
</feature>
<evidence type="ECO:0000256" key="4">
    <source>
        <dbReference type="ARBA" id="ARBA00022723"/>
    </source>
</evidence>
<comment type="subunit">
    <text evidence="7">Monomer.</text>
</comment>
<evidence type="ECO:0000313" key="10">
    <source>
        <dbReference type="Proteomes" id="UP001146670"/>
    </source>
</evidence>
<comment type="cofactor">
    <cofactor evidence="7">
        <name>Zn(2+)</name>
        <dbReference type="ChEBI" id="CHEBI:29105"/>
    </cofactor>
    <text evidence="7">Binds 2 Zn(2+) ions per subunit.</text>
</comment>
<dbReference type="Gene3D" id="3.60.15.10">
    <property type="entry name" value="Ribonuclease Z/Hydroxyacylglutathione hydrolase-like"/>
    <property type="match status" value="1"/>
</dbReference>
<evidence type="ECO:0000256" key="6">
    <source>
        <dbReference type="ARBA" id="ARBA00022833"/>
    </source>
</evidence>
<dbReference type="GO" id="GO:0004416">
    <property type="term" value="F:hydroxyacylglutathione hydrolase activity"/>
    <property type="evidence" value="ECO:0007669"/>
    <property type="project" value="UniProtKB-UniRule"/>
</dbReference>
<dbReference type="RefSeq" id="WP_268752717.1">
    <property type="nucleotide sequence ID" value="NZ_JAPRFQ010000004.1"/>
</dbReference>
<evidence type="ECO:0000256" key="3">
    <source>
        <dbReference type="ARBA" id="ARBA00006759"/>
    </source>
</evidence>
<dbReference type="PANTHER" id="PTHR43705">
    <property type="entry name" value="HYDROXYACYLGLUTATHIONE HYDROLASE"/>
    <property type="match status" value="1"/>
</dbReference>
<dbReference type="Pfam" id="PF00753">
    <property type="entry name" value="Lactamase_B"/>
    <property type="match status" value="1"/>
</dbReference>
<dbReference type="InterPro" id="IPR017782">
    <property type="entry name" value="Hydroxyacylglutathione_Hdrlase"/>
</dbReference>
<dbReference type="EMBL" id="JAPRFR010000004">
    <property type="protein sequence ID" value="MCZ0726331.1"/>
    <property type="molecule type" value="Genomic_DNA"/>
</dbReference>
<comment type="caution">
    <text evidence="9">The sequence shown here is derived from an EMBL/GenBank/DDBJ whole genome shotgun (WGS) entry which is preliminary data.</text>
</comment>
<evidence type="ECO:0000259" key="8">
    <source>
        <dbReference type="SMART" id="SM00849"/>
    </source>
</evidence>
<feature type="binding site" evidence="7">
    <location>
        <position position="53"/>
    </location>
    <ligand>
        <name>Zn(2+)</name>
        <dbReference type="ChEBI" id="CHEBI:29105"/>
        <label>1</label>
    </ligand>
</feature>
<feature type="binding site" evidence="7">
    <location>
        <position position="124"/>
    </location>
    <ligand>
        <name>Zn(2+)</name>
        <dbReference type="ChEBI" id="CHEBI:29105"/>
        <label>2</label>
    </ligand>
</feature>
<dbReference type="SUPFAM" id="SSF56281">
    <property type="entry name" value="Metallo-hydrolase/oxidoreductase"/>
    <property type="match status" value="1"/>
</dbReference>
<dbReference type="Proteomes" id="UP001146670">
    <property type="component" value="Unassembled WGS sequence"/>
</dbReference>
<dbReference type="GO" id="GO:0046872">
    <property type="term" value="F:metal ion binding"/>
    <property type="evidence" value="ECO:0007669"/>
    <property type="project" value="UniProtKB-KW"/>
</dbReference>
<comment type="catalytic activity">
    <reaction evidence="1 7">
        <text>an S-(2-hydroxyacyl)glutathione + H2O = a 2-hydroxy carboxylate + glutathione + H(+)</text>
        <dbReference type="Rhea" id="RHEA:21864"/>
        <dbReference type="ChEBI" id="CHEBI:15377"/>
        <dbReference type="ChEBI" id="CHEBI:15378"/>
        <dbReference type="ChEBI" id="CHEBI:57925"/>
        <dbReference type="ChEBI" id="CHEBI:58896"/>
        <dbReference type="ChEBI" id="CHEBI:71261"/>
        <dbReference type="EC" id="3.1.2.6"/>
    </reaction>
</comment>
<dbReference type="InterPro" id="IPR032282">
    <property type="entry name" value="HAGH_C"/>
</dbReference>
<evidence type="ECO:0000256" key="2">
    <source>
        <dbReference type="ARBA" id="ARBA00004963"/>
    </source>
</evidence>
<dbReference type="Pfam" id="PF16123">
    <property type="entry name" value="HAGH_C"/>
    <property type="match status" value="1"/>
</dbReference>
<dbReference type="HAMAP" id="MF_01374">
    <property type="entry name" value="Glyoxalase_2"/>
    <property type="match status" value="1"/>
</dbReference>
<dbReference type="AlphaFoldDB" id="A0A9X3FQB4"/>
<keyword evidence="4 7" id="KW-0479">Metal-binding</keyword>
<dbReference type="InterPro" id="IPR036866">
    <property type="entry name" value="RibonucZ/Hydroxyglut_hydro"/>
</dbReference>
<feature type="binding site" evidence="7">
    <location>
        <position position="162"/>
    </location>
    <ligand>
        <name>Zn(2+)</name>
        <dbReference type="ChEBI" id="CHEBI:29105"/>
        <label>2</label>
    </ligand>
</feature>
<evidence type="ECO:0000256" key="7">
    <source>
        <dbReference type="HAMAP-Rule" id="MF_01374"/>
    </source>
</evidence>
<keyword evidence="5 7" id="KW-0378">Hydrolase</keyword>